<comment type="caution">
    <text evidence="6">The sequence shown here is derived from an EMBL/GenBank/DDBJ whole genome shotgun (WGS) entry which is preliminary data.</text>
</comment>
<evidence type="ECO:0000313" key="7">
    <source>
        <dbReference type="Proteomes" id="UP001595721"/>
    </source>
</evidence>
<name>A0ABV7R7K0_9RHOB</name>
<dbReference type="Proteomes" id="UP001595721">
    <property type="component" value="Unassembled WGS sequence"/>
</dbReference>
<feature type="transmembrane region" description="Helical" evidence="5">
    <location>
        <begin position="143"/>
        <end position="161"/>
    </location>
</feature>
<accession>A0ABV7R7K0</accession>
<comment type="subcellular location">
    <subcellularLocation>
        <location evidence="1">Membrane</location>
        <topology evidence="1">Multi-pass membrane protein</topology>
    </subcellularLocation>
</comment>
<gene>
    <name evidence="6" type="ORF">ACFOMH_11280</name>
</gene>
<proteinExistence type="predicted"/>
<dbReference type="EMBL" id="JBHRXJ010000007">
    <property type="protein sequence ID" value="MFC3528760.1"/>
    <property type="molecule type" value="Genomic_DNA"/>
</dbReference>
<feature type="transmembrane region" description="Helical" evidence="5">
    <location>
        <begin position="115"/>
        <end position="137"/>
    </location>
</feature>
<reference evidence="7" key="1">
    <citation type="journal article" date="2019" name="Int. J. Syst. Evol. Microbiol.">
        <title>The Global Catalogue of Microorganisms (GCM) 10K type strain sequencing project: providing services to taxonomists for standard genome sequencing and annotation.</title>
        <authorList>
            <consortium name="The Broad Institute Genomics Platform"/>
            <consortium name="The Broad Institute Genome Sequencing Center for Infectious Disease"/>
            <person name="Wu L."/>
            <person name="Ma J."/>
        </authorList>
    </citation>
    <scope>NUCLEOTIDE SEQUENCE [LARGE SCALE GENOMIC DNA]</scope>
    <source>
        <strain evidence="7">KCTC 42899</strain>
    </source>
</reference>
<sequence>MILRALFLAWGDLTRPRIFGVVALGVGLTLVMFVLLQAGAFWAIRLFAPETLTLPWIGAVPLAPALSWSSLILLPLMSIFLMVPVAAGFSGLFAERVSEVVEEIHYPQARGLPVAFWDGLWESLAVMGAVIAVTLITLILTPFLGPLASLLYFAGNGWLLGREFFQMAARRHLHEPQASALRRGLTTQTTLLGVLIAVMLTVPLLNLLGPVMAAAAFTHLFHLSSGQGSGTNPRYRRG</sequence>
<keyword evidence="7" id="KW-1185">Reference proteome</keyword>
<dbReference type="InterPro" id="IPR059112">
    <property type="entry name" value="CysZ/EI24"/>
</dbReference>
<evidence type="ECO:0000256" key="2">
    <source>
        <dbReference type="ARBA" id="ARBA00022692"/>
    </source>
</evidence>
<protein>
    <submittedName>
        <fullName evidence="6">EI24 domain-containing protein</fullName>
    </submittedName>
</protein>
<dbReference type="Pfam" id="PF07264">
    <property type="entry name" value="EI24"/>
    <property type="match status" value="1"/>
</dbReference>
<evidence type="ECO:0000313" key="6">
    <source>
        <dbReference type="EMBL" id="MFC3528760.1"/>
    </source>
</evidence>
<feature type="transmembrane region" description="Helical" evidence="5">
    <location>
        <begin position="68"/>
        <end position="94"/>
    </location>
</feature>
<feature type="transmembrane region" description="Helical" evidence="5">
    <location>
        <begin position="21"/>
        <end position="48"/>
    </location>
</feature>
<keyword evidence="4 5" id="KW-0472">Membrane</keyword>
<organism evidence="6 7">
    <name type="scientific">Paracoccus mangrovi</name>
    <dbReference type="NCBI Taxonomy" id="1715645"/>
    <lineage>
        <taxon>Bacteria</taxon>
        <taxon>Pseudomonadati</taxon>
        <taxon>Pseudomonadota</taxon>
        <taxon>Alphaproteobacteria</taxon>
        <taxon>Rhodobacterales</taxon>
        <taxon>Paracoccaceae</taxon>
        <taxon>Paracoccus</taxon>
    </lineage>
</organism>
<evidence type="ECO:0000256" key="3">
    <source>
        <dbReference type="ARBA" id="ARBA00022989"/>
    </source>
</evidence>
<evidence type="ECO:0000256" key="1">
    <source>
        <dbReference type="ARBA" id="ARBA00004141"/>
    </source>
</evidence>
<evidence type="ECO:0000256" key="5">
    <source>
        <dbReference type="SAM" id="Phobius"/>
    </source>
</evidence>
<keyword evidence="3 5" id="KW-1133">Transmembrane helix</keyword>
<keyword evidence="2 5" id="KW-0812">Transmembrane</keyword>
<evidence type="ECO:0000256" key="4">
    <source>
        <dbReference type="ARBA" id="ARBA00023136"/>
    </source>
</evidence>
<feature type="transmembrane region" description="Helical" evidence="5">
    <location>
        <begin position="191"/>
        <end position="217"/>
    </location>
</feature>
<dbReference type="RefSeq" id="WP_377744558.1">
    <property type="nucleotide sequence ID" value="NZ_JBHRXJ010000007.1"/>
</dbReference>